<evidence type="ECO:0000256" key="2">
    <source>
        <dbReference type="ARBA" id="ARBA00023015"/>
    </source>
</evidence>
<keyword evidence="10" id="KW-1185">Reference proteome</keyword>
<dbReference type="AlphaFoldDB" id="A0ABD3JEK5"/>
<keyword evidence="2" id="KW-0805">Transcription regulation</keyword>
<dbReference type="EMBL" id="JBJKBG010000008">
    <property type="protein sequence ID" value="KAL3724343.1"/>
    <property type="molecule type" value="Genomic_DNA"/>
</dbReference>
<dbReference type="PANTHER" id="PTHR13690:SF124">
    <property type="entry name" value="TRANSCRIPTION FACTOR RF2A"/>
    <property type="match status" value="1"/>
</dbReference>
<accession>A0ABD3JEK5</accession>
<comment type="subcellular location">
    <subcellularLocation>
        <location evidence="1">Nucleus</location>
    </subcellularLocation>
</comment>
<dbReference type="Pfam" id="PF00170">
    <property type="entry name" value="bZIP_1"/>
    <property type="match status" value="1"/>
</dbReference>
<feature type="coiled-coil region" evidence="6">
    <location>
        <begin position="315"/>
        <end position="384"/>
    </location>
</feature>
<dbReference type="SMART" id="SM00338">
    <property type="entry name" value="BRLZ"/>
    <property type="match status" value="1"/>
</dbReference>
<proteinExistence type="predicted"/>
<dbReference type="PROSITE" id="PS50217">
    <property type="entry name" value="BZIP"/>
    <property type="match status" value="1"/>
</dbReference>
<evidence type="ECO:0000259" key="8">
    <source>
        <dbReference type="PROSITE" id="PS50217"/>
    </source>
</evidence>
<feature type="compositionally biased region" description="Polar residues" evidence="7">
    <location>
        <begin position="67"/>
        <end position="93"/>
    </location>
</feature>
<dbReference type="InterPro" id="IPR004827">
    <property type="entry name" value="bZIP"/>
</dbReference>
<dbReference type="GO" id="GO:0003677">
    <property type="term" value="F:DNA binding"/>
    <property type="evidence" value="ECO:0007669"/>
    <property type="project" value="UniProtKB-KW"/>
</dbReference>
<protein>
    <recommendedName>
        <fullName evidence="8">BZIP domain-containing protein</fullName>
    </recommendedName>
</protein>
<feature type="region of interest" description="Disordered" evidence="7">
    <location>
        <begin position="58"/>
        <end position="118"/>
    </location>
</feature>
<gene>
    <name evidence="9" type="ORF">ACJRO7_029506</name>
</gene>
<keyword evidence="5" id="KW-0539">Nucleus</keyword>
<evidence type="ECO:0000256" key="6">
    <source>
        <dbReference type="SAM" id="Coils"/>
    </source>
</evidence>
<evidence type="ECO:0000256" key="5">
    <source>
        <dbReference type="ARBA" id="ARBA00023242"/>
    </source>
</evidence>
<comment type="caution">
    <text evidence="9">The sequence shown here is derived from an EMBL/GenBank/DDBJ whole genome shotgun (WGS) entry which is preliminary data.</text>
</comment>
<evidence type="ECO:0000313" key="10">
    <source>
        <dbReference type="Proteomes" id="UP001634007"/>
    </source>
</evidence>
<dbReference type="PANTHER" id="PTHR13690">
    <property type="entry name" value="TRANSCRIPTION FACTOR POSF21-RELATED"/>
    <property type="match status" value="1"/>
</dbReference>
<name>A0ABD3JEK5_EUCGL</name>
<dbReference type="InterPro" id="IPR044759">
    <property type="entry name" value="bZIP_RF2"/>
</dbReference>
<keyword evidence="3" id="KW-0238">DNA-binding</keyword>
<dbReference type="InterPro" id="IPR046347">
    <property type="entry name" value="bZIP_sf"/>
</dbReference>
<dbReference type="GO" id="GO:0005634">
    <property type="term" value="C:nucleus"/>
    <property type="evidence" value="ECO:0007669"/>
    <property type="project" value="UniProtKB-SubCell"/>
</dbReference>
<evidence type="ECO:0000256" key="7">
    <source>
        <dbReference type="SAM" id="MobiDB-lite"/>
    </source>
</evidence>
<dbReference type="Gene3D" id="1.20.5.170">
    <property type="match status" value="1"/>
</dbReference>
<evidence type="ECO:0000256" key="3">
    <source>
        <dbReference type="ARBA" id="ARBA00023125"/>
    </source>
</evidence>
<dbReference type="CDD" id="cd14703">
    <property type="entry name" value="bZIP_plant_RF2"/>
    <property type="match status" value="1"/>
</dbReference>
<evidence type="ECO:0000256" key="1">
    <source>
        <dbReference type="ARBA" id="ARBA00004123"/>
    </source>
</evidence>
<keyword evidence="6" id="KW-0175">Coiled coil</keyword>
<organism evidence="9 10">
    <name type="scientific">Eucalyptus globulus</name>
    <name type="common">Tasmanian blue gum</name>
    <dbReference type="NCBI Taxonomy" id="34317"/>
    <lineage>
        <taxon>Eukaryota</taxon>
        <taxon>Viridiplantae</taxon>
        <taxon>Streptophyta</taxon>
        <taxon>Embryophyta</taxon>
        <taxon>Tracheophyta</taxon>
        <taxon>Spermatophyta</taxon>
        <taxon>Magnoliopsida</taxon>
        <taxon>eudicotyledons</taxon>
        <taxon>Gunneridae</taxon>
        <taxon>Pentapetalae</taxon>
        <taxon>rosids</taxon>
        <taxon>malvids</taxon>
        <taxon>Myrtales</taxon>
        <taxon>Myrtaceae</taxon>
        <taxon>Myrtoideae</taxon>
        <taxon>Eucalypteae</taxon>
        <taxon>Eucalyptus</taxon>
    </lineage>
</organism>
<feature type="domain" description="BZIP" evidence="8">
    <location>
        <begin position="297"/>
        <end position="360"/>
    </location>
</feature>
<keyword evidence="4" id="KW-0804">Transcription</keyword>
<dbReference type="Proteomes" id="UP001634007">
    <property type="component" value="Unassembled WGS sequence"/>
</dbReference>
<sequence length="494" mass="54115">MEHQKWKLQVALKIPKAYKRINGLVGAYDYHYNVDLVKKFELVGFLASLVFMDNEMPHSHEGGTPSPDWSTGFSQTNESFGDNSEQHASSTLPLSVPAPTFVPEPGALGQGAGETDSSQFGPDVGQMLDDPFMNLGHRRAHSEILIRPENGINVNGDHGVLGGGYEPIFPDENEEPDLYGIYLDMDRLNSSSAMTPLFQVEEPSSAAVAVLSPPLPPPPAVAAPLAASTGPALVLGSGSAAVSAGERPRVKHHYSQSVDELMTINPEMLASSSEAPSGVDRKKALSAAKLAELALVDPRRAKRILSNRQSAARSKERKLRYIAELERKVQTLQTQATNLSSQLTVLQRDTTGLNTENHELKYRLQTMEQQVHLQDALNDALKDEIEHLKVLTGQAMPNGAPVMMPFAPFAHRPLFYPPYNSDPRPLFAAQQLQQMQIQPPEMQHPFQVQHHPRPFQLQLPQLQQPTGGFSFGGPLHLAIQGDSHAAENSSDLRN</sequence>
<dbReference type="SUPFAM" id="SSF57959">
    <property type="entry name" value="Leucine zipper domain"/>
    <property type="match status" value="1"/>
</dbReference>
<evidence type="ECO:0000256" key="4">
    <source>
        <dbReference type="ARBA" id="ARBA00023163"/>
    </source>
</evidence>
<reference evidence="9 10" key="1">
    <citation type="submission" date="2024-11" db="EMBL/GenBank/DDBJ databases">
        <title>Chromosome-level genome assembly of Eucalyptus globulus Labill. provides insights into its genome evolution.</title>
        <authorList>
            <person name="Li X."/>
        </authorList>
    </citation>
    <scope>NUCLEOTIDE SEQUENCE [LARGE SCALE GENOMIC DNA]</scope>
    <source>
        <strain evidence="9">CL2024</strain>
        <tissue evidence="9">Fresh tender leaves</tissue>
    </source>
</reference>
<evidence type="ECO:0000313" key="9">
    <source>
        <dbReference type="EMBL" id="KAL3724343.1"/>
    </source>
</evidence>